<dbReference type="AlphaFoldDB" id="A0ABD1UYE4"/>
<sequence>MSADERLAILSGLGRAEGDLAFLMGTRSIVRWPFTSVIPSATPPFFSLSGCCDTTLLAKMAQELCQSYRAPSTCPVPTLNPPDEALALAFTSKKPNVKIFVGNDPFDDPFFSHPFGNMFESSLFGSTGSPFMDLRASGFLEHHPPQLNRSRKPIIEELNSDDENDGSYE</sequence>
<protein>
    <submittedName>
        <fullName evidence="6">Uncharacterized protein</fullName>
    </submittedName>
</protein>
<organism evidence="6 7">
    <name type="scientific">Forsythia ovata</name>
    <dbReference type="NCBI Taxonomy" id="205694"/>
    <lineage>
        <taxon>Eukaryota</taxon>
        <taxon>Viridiplantae</taxon>
        <taxon>Streptophyta</taxon>
        <taxon>Embryophyta</taxon>
        <taxon>Tracheophyta</taxon>
        <taxon>Spermatophyta</taxon>
        <taxon>Magnoliopsida</taxon>
        <taxon>eudicotyledons</taxon>
        <taxon>Gunneridae</taxon>
        <taxon>Pentapetalae</taxon>
        <taxon>asterids</taxon>
        <taxon>lamiids</taxon>
        <taxon>Lamiales</taxon>
        <taxon>Oleaceae</taxon>
        <taxon>Forsythieae</taxon>
        <taxon>Forsythia</taxon>
    </lineage>
</organism>
<accession>A0ABD1UYE4</accession>
<proteinExistence type="inferred from homology"/>
<evidence type="ECO:0000256" key="4">
    <source>
        <dbReference type="ARBA" id="ARBA00022553"/>
    </source>
</evidence>
<dbReference type="PANTHER" id="PTHR13105">
    <property type="entry name" value="MYELOID LEUKEMIA FACTOR"/>
    <property type="match status" value="1"/>
</dbReference>
<comment type="subcellular location">
    <subcellularLocation>
        <location evidence="1">Cytoplasm</location>
    </subcellularLocation>
</comment>
<keyword evidence="7" id="KW-1185">Reference proteome</keyword>
<evidence type="ECO:0000313" key="7">
    <source>
        <dbReference type="Proteomes" id="UP001604277"/>
    </source>
</evidence>
<dbReference type="GO" id="GO:0005737">
    <property type="term" value="C:cytoplasm"/>
    <property type="evidence" value="ECO:0007669"/>
    <property type="project" value="UniProtKB-SubCell"/>
</dbReference>
<dbReference type="Proteomes" id="UP001604277">
    <property type="component" value="Unassembled WGS sequence"/>
</dbReference>
<feature type="region of interest" description="Disordered" evidence="5">
    <location>
        <begin position="142"/>
        <end position="169"/>
    </location>
</feature>
<comment type="caution">
    <text evidence="6">The sequence shown here is derived from an EMBL/GenBank/DDBJ whole genome shotgun (WGS) entry which is preliminary data.</text>
</comment>
<keyword evidence="3" id="KW-0963">Cytoplasm</keyword>
<gene>
    <name evidence="6" type="ORF">Fot_22682</name>
</gene>
<reference evidence="7" key="1">
    <citation type="submission" date="2024-07" db="EMBL/GenBank/DDBJ databases">
        <title>Two chromosome-level genome assemblies of Korean endemic species Abeliophyllum distichum and Forsythia ovata (Oleaceae).</title>
        <authorList>
            <person name="Jang H."/>
        </authorList>
    </citation>
    <scope>NUCLEOTIDE SEQUENCE [LARGE SCALE GENOMIC DNA]</scope>
</reference>
<comment type="similarity">
    <text evidence="2">Belongs to the MLF family.</text>
</comment>
<feature type="compositionally biased region" description="Acidic residues" evidence="5">
    <location>
        <begin position="158"/>
        <end position="169"/>
    </location>
</feature>
<evidence type="ECO:0000256" key="2">
    <source>
        <dbReference type="ARBA" id="ARBA00008332"/>
    </source>
</evidence>
<dbReference type="InterPro" id="IPR019376">
    <property type="entry name" value="Myeloid_leukemia_factor"/>
</dbReference>
<evidence type="ECO:0000256" key="3">
    <source>
        <dbReference type="ARBA" id="ARBA00022490"/>
    </source>
</evidence>
<name>A0ABD1UYE4_9LAMI</name>
<keyword evidence="4" id="KW-0597">Phosphoprotein</keyword>
<evidence type="ECO:0000256" key="1">
    <source>
        <dbReference type="ARBA" id="ARBA00004496"/>
    </source>
</evidence>
<evidence type="ECO:0000256" key="5">
    <source>
        <dbReference type="SAM" id="MobiDB-lite"/>
    </source>
</evidence>
<evidence type="ECO:0000313" key="6">
    <source>
        <dbReference type="EMBL" id="KAL2530081.1"/>
    </source>
</evidence>
<dbReference type="EMBL" id="JBFOLJ010000006">
    <property type="protein sequence ID" value="KAL2530081.1"/>
    <property type="molecule type" value="Genomic_DNA"/>
</dbReference>